<evidence type="ECO:0000259" key="2">
    <source>
        <dbReference type="PROSITE" id="PS51082"/>
    </source>
</evidence>
<feature type="compositionally biased region" description="Pro residues" evidence="1">
    <location>
        <begin position="440"/>
        <end position="452"/>
    </location>
</feature>
<comment type="caution">
    <text evidence="3">The sequence shown here is derived from an EMBL/GenBank/DDBJ whole genome shotgun (WGS) entry which is preliminary data.</text>
</comment>
<dbReference type="Proteomes" id="UP000752171">
    <property type="component" value="Unassembled WGS sequence"/>
</dbReference>
<protein>
    <submittedName>
        <fullName evidence="3">WAS/WASL-interacting protein family member 3</fullName>
    </submittedName>
</protein>
<organism evidence="3 4">
    <name type="scientific">Astyanax mexicanus</name>
    <name type="common">Blind cave fish</name>
    <name type="synonym">Astyanax fasciatus mexicanus</name>
    <dbReference type="NCBI Taxonomy" id="7994"/>
    <lineage>
        <taxon>Eukaryota</taxon>
        <taxon>Metazoa</taxon>
        <taxon>Chordata</taxon>
        <taxon>Craniata</taxon>
        <taxon>Vertebrata</taxon>
        <taxon>Euteleostomi</taxon>
        <taxon>Actinopterygii</taxon>
        <taxon>Neopterygii</taxon>
        <taxon>Teleostei</taxon>
        <taxon>Ostariophysi</taxon>
        <taxon>Characiformes</taxon>
        <taxon>Characoidei</taxon>
        <taxon>Acestrorhamphidae</taxon>
        <taxon>Acestrorhamphinae</taxon>
        <taxon>Astyanax</taxon>
    </lineage>
</organism>
<dbReference type="GO" id="GO:0003779">
    <property type="term" value="F:actin binding"/>
    <property type="evidence" value="ECO:0007669"/>
    <property type="project" value="InterPro"/>
</dbReference>
<feature type="compositionally biased region" description="Pro residues" evidence="1">
    <location>
        <begin position="368"/>
        <end position="399"/>
    </location>
</feature>
<feature type="compositionally biased region" description="Pro residues" evidence="1">
    <location>
        <begin position="265"/>
        <end position="281"/>
    </location>
</feature>
<feature type="region of interest" description="Disordered" evidence="1">
    <location>
        <begin position="163"/>
        <end position="459"/>
    </location>
</feature>
<dbReference type="InterPro" id="IPR003124">
    <property type="entry name" value="WH2_dom"/>
</dbReference>
<feature type="compositionally biased region" description="Polar residues" evidence="1">
    <location>
        <begin position="168"/>
        <end position="179"/>
    </location>
</feature>
<feature type="compositionally biased region" description="Pro residues" evidence="1">
    <location>
        <begin position="297"/>
        <end position="313"/>
    </location>
</feature>
<feature type="compositionally biased region" description="Pro residues" evidence="1">
    <location>
        <begin position="225"/>
        <end position="236"/>
    </location>
</feature>
<feature type="non-terminal residue" evidence="3">
    <location>
        <position position="1"/>
    </location>
</feature>
<feature type="compositionally biased region" description="Gly residues" evidence="1">
    <location>
        <begin position="124"/>
        <end position="135"/>
    </location>
</feature>
<accession>A0A8T2M7L4</accession>
<gene>
    <name evidence="3" type="primary">WIPF3</name>
    <name evidence="3" type="ORF">AMEX_G5658</name>
</gene>
<dbReference type="Pfam" id="PF02205">
    <property type="entry name" value="WH2"/>
    <property type="match status" value="1"/>
</dbReference>
<feature type="compositionally biased region" description="Low complexity" evidence="1">
    <location>
        <begin position="412"/>
        <end position="421"/>
    </location>
</feature>
<evidence type="ECO:0000313" key="3">
    <source>
        <dbReference type="EMBL" id="KAG9280069.1"/>
    </source>
</evidence>
<evidence type="ECO:0000313" key="4">
    <source>
        <dbReference type="Proteomes" id="UP000752171"/>
    </source>
</evidence>
<dbReference type="SMART" id="SM00246">
    <property type="entry name" value="WH2"/>
    <property type="match status" value="1"/>
</dbReference>
<reference evidence="3 4" key="1">
    <citation type="submission" date="2021-07" db="EMBL/GenBank/DDBJ databases">
        <authorList>
            <person name="Imarazene B."/>
            <person name="Zahm M."/>
            <person name="Klopp C."/>
            <person name="Cabau C."/>
            <person name="Beille S."/>
            <person name="Jouanno E."/>
            <person name="Castinel A."/>
            <person name="Lluch J."/>
            <person name="Gil L."/>
            <person name="Kuchtly C."/>
            <person name="Lopez Roques C."/>
            <person name="Donnadieu C."/>
            <person name="Parrinello H."/>
            <person name="Journot L."/>
            <person name="Du K."/>
            <person name="Schartl M."/>
            <person name="Retaux S."/>
            <person name="Guiguen Y."/>
        </authorList>
    </citation>
    <scope>NUCLEOTIDE SEQUENCE [LARGE SCALE GENOMIC DNA]</scope>
    <source>
        <strain evidence="3">Pach_M1</strain>
        <tissue evidence="3">Testis</tissue>
    </source>
</reference>
<proteinExistence type="predicted"/>
<sequence length="510" mass="54192">LHLLKAAPGYSRAPPNFEDSFACGVTLVRSERAVESRASRARAHKGAQAVPAAHHFTIHLHIYIYIYIFFSQSLPDPVKAPPSEGGGRSALLADIHRGMRLKKVSQVNDRSAPVFHSPSKASGVDGGGNNGGSSGGLPAQGPTLSGLFAAGFPVLRPVGQRDKIQHHSPVSRSGSSASLKQPLWNVPSQGDSLRRSTPDLSPSHRALERTASLTKPRPASSYTAPPSPSQPAPPSLKPQSPASSTMPPPPPPPPLSLYPERSTCRPPPLPTSPPPPPPPQITKPTWLPVQSHYIPMPTTPPPPPPPSVPPSTRPPDRSPGFFYAPPLSPGVLDVRFGSFRDAQGQLGSPPPPPPPPLPASFSPSLPSSLPPTPPPLPPKVPAVPPPTYRPAVPPLPPSYPCTAPSRRPPAIPRTAAGAGRLAPPPAPPARSPTTELSSRIPPPPPPLPPAPPSSIRNGHLYSLDDFESKFQFHPIEDFPPPEEFKPFPRIYPSKENRVISQLPGMRSYMR</sequence>
<dbReference type="OrthoDB" id="6157464at2759"/>
<evidence type="ECO:0000256" key="1">
    <source>
        <dbReference type="SAM" id="MobiDB-lite"/>
    </source>
</evidence>
<feature type="compositionally biased region" description="Pro residues" evidence="1">
    <location>
        <begin position="348"/>
        <end position="358"/>
    </location>
</feature>
<dbReference type="EMBL" id="JAICCE010000003">
    <property type="protein sequence ID" value="KAG9280069.1"/>
    <property type="molecule type" value="Genomic_DNA"/>
</dbReference>
<feature type="compositionally biased region" description="Pro residues" evidence="1">
    <location>
        <begin position="246"/>
        <end position="256"/>
    </location>
</feature>
<name>A0A8T2M7L4_ASTMX</name>
<dbReference type="PROSITE" id="PS51082">
    <property type="entry name" value="WH2"/>
    <property type="match status" value="1"/>
</dbReference>
<feature type="domain" description="WH2" evidence="2">
    <location>
        <begin position="87"/>
        <end position="104"/>
    </location>
</feature>
<dbReference type="AlphaFoldDB" id="A0A8T2M7L4"/>
<dbReference type="CDD" id="cd22077">
    <property type="entry name" value="WH2_WAS_WASL-2_3"/>
    <property type="match status" value="1"/>
</dbReference>
<feature type="region of interest" description="Disordered" evidence="1">
    <location>
        <begin position="106"/>
        <end position="142"/>
    </location>
</feature>